<organism evidence="1 2">
    <name type="scientific">Knufia peltigerae</name>
    <dbReference type="NCBI Taxonomy" id="1002370"/>
    <lineage>
        <taxon>Eukaryota</taxon>
        <taxon>Fungi</taxon>
        <taxon>Dikarya</taxon>
        <taxon>Ascomycota</taxon>
        <taxon>Pezizomycotina</taxon>
        <taxon>Eurotiomycetes</taxon>
        <taxon>Chaetothyriomycetidae</taxon>
        <taxon>Chaetothyriales</taxon>
        <taxon>Trichomeriaceae</taxon>
        <taxon>Knufia</taxon>
    </lineage>
</organism>
<dbReference type="EMBL" id="JAPDRN010000027">
    <property type="protein sequence ID" value="KAJ9636998.1"/>
    <property type="molecule type" value="Genomic_DNA"/>
</dbReference>
<gene>
    <name evidence="1" type="ORF">H2204_005146</name>
</gene>
<reference evidence="1" key="1">
    <citation type="submission" date="2022-10" db="EMBL/GenBank/DDBJ databases">
        <title>Culturing micro-colonial fungi from biological soil crusts in the Mojave desert and describing Neophaeococcomyces mojavensis, and introducing the new genera and species Taxawa tesnikishii.</title>
        <authorList>
            <person name="Kurbessoian T."/>
            <person name="Stajich J.E."/>
        </authorList>
    </citation>
    <scope>NUCLEOTIDE SEQUENCE</scope>
    <source>
        <strain evidence="1">TK_35</strain>
    </source>
</reference>
<proteinExistence type="predicted"/>
<dbReference type="Pfam" id="PF20174">
    <property type="entry name" value="DUF6540"/>
    <property type="match status" value="1"/>
</dbReference>
<evidence type="ECO:0000313" key="2">
    <source>
        <dbReference type="Proteomes" id="UP001172681"/>
    </source>
</evidence>
<dbReference type="Proteomes" id="UP001172681">
    <property type="component" value="Unassembled WGS sequence"/>
</dbReference>
<sequence length="132" mass="15250">MSSVLNKRYKVYVAELLRFHKNYYTIFVQMDNNYGQTFQVTGNLQQGMEYRQVGPTNPEDDPTHIASHLVGTVDVMKFSEIDQICRQIPPPAKQFLGAKRTNPSEPLRNYTEWVMQVINALEAQGILLREDN</sequence>
<dbReference type="InterPro" id="IPR046670">
    <property type="entry name" value="DUF6540"/>
</dbReference>
<accession>A0AA38Y685</accession>
<dbReference type="AlphaFoldDB" id="A0AA38Y685"/>
<evidence type="ECO:0000313" key="1">
    <source>
        <dbReference type="EMBL" id="KAJ9636998.1"/>
    </source>
</evidence>
<keyword evidence="2" id="KW-1185">Reference proteome</keyword>
<name>A0AA38Y685_9EURO</name>
<protein>
    <submittedName>
        <fullName evidence="1">Uncharacterized protein</fullName>
    </submittedName>
</protein>
<comment type="caution">
    <text evidence="1">The sequence shown here is derived from an EMBL/GenBank/DDBJ whole genome shotgun (WGS) entry which is preliminary data.</text>
</comment>